<dbReference type="InterPro" id="IPR051264">
    <property type="entry name" value="FAD-oxidored/transferase_4"/>
</dbReference>
<gene>
    <name evidence="7" type="ORF">SAMN02745223_00469</name>
    <name evidence="6" type="ORF">VW29_15970</name>
</gene>
<dbReference type="InterPro" id="IPR004113">
    <property type="entry name" value="FAD-bd_oxidored_4_C"/>
</dbReference>
<dbReference type="Gene3D" id="1.10.45.10">
    <property type="entry name" value="Vanillyl-alcohol Oxidase, Chain A, domain 4"/>
    <property type="match status" value="1"/>
</dbReference>
<dbReference type="Gene3D" id="3.30.70.2740">
    <property type="match status" value="1"/>
</dbReference>
<organism evidence="6 8">
    <name type="scientific">Devosia limi DSM 17137</name>
    <dbReference type="NCBI Taxonomy" id="1121477"/>
    <lineage>
        <taxon>Bacteria</taxon>
        <taxon>Pseudomonadati</taxon>
        <taxon>Pseudomonadota</taxon>
        <taxon>Alphaproteobacteria</taxon>
        <taxon>Hyphomicrobiales</taxon>
        <taxon>Devosiaceae</taxon>
        <taxon>Devosia</taxon>
    </lineage>
</organism>
<dbReference type="InterPro" id="IPR006094">
    <property type="entry name" value="Oxid_FAD_bind_N"/>
</dbReference>
<evidence type="ECO:0000313" key="8">
    <source>
        <dbReference type="Proteomes" id="UP000033608"/>
    </source>
</evidence>
<evidence type="ECO:0000256" key="1">
    <source>
        <dbReference type="ARBA" id="ARBA00001974"/>
    </source>
</evidence>
<evidence type="ECO:0000313" key="7">
    <source>
        <dbReference type="EMBL" id="SHE46968.1"/>
    </source>
</evidence>
<dbReference type="InterPro" id="IPR016166">
    <property type="entry name" value="FAD-bd_PCMH"/>
</dbReference>
<dbReference type="PANTHER" id="PTHR43716">
    <property type="entry name" value="D-2-HYDROXYGLUTARATE DEHYDROGENASE, MITOCHONDRIAL"/>
    <property type="match status" value="1"/>
</dbReference>
<proteinExistence type="inferred from homology"/>
<feature type="domain" description="FAD-binding PCMH-type" evidence="5">
    <location>
        <begin position="59"/>
        <end position="240"/>
    </location>
</feature>
<dbReference type="InterPro" id="IPR016169">
    <property type="entry name" value="FAD-bd_PCMH_sub2"/>
</dbReference>
<comment type="cofactor">
    <cofactor evidence="1">
        <name>FAD</name>
        <dbReference type="ChEBI" id="CHEBI:57692"/>
    </cofactor>
</comment>
<evidence type="ECO:0000313" key="9">
    <source>
        <dbReference type="Proteomes" id="UP000184533"/>
    </source>
</evidence>
<evidence type="ECO:0000313" key="6">
    <source>
        <dbReference type="EMBL" id="KKB82652.1"/>
    </source>
</evidence>
<comment type="similarity">
    <text evidence="2">Belongs to the FAD-binding oxidoreductase/transferase type 4 family.</text>
</comment>
<dbReference type="PATRIC" id="fig|1121477.3.peg.4367"/>
<dbReference type="SUPFAM" id="SSF55103">
    <property type="entry name" value="FAD-linked oxidases, C-terminal domain"/>
    <property type="match status" value="1"/>
</dbReference>
<dbReference type="AlphaFoldDB" id="A0A0F5LM10"/>
<accession>A0A0F5LM10</accession>
<dbReference type="PANTHER" id="PTHR43716:SF2">
    <property type="entry name" value="BLL6224 PROTEIN"/>
    <property type="match status" value="1"/>
</dbReference>
<reference evidence="6 8" key="1">
    <citation type="submission" date="2015-03" db="EMBL/GenBank/DDBJ databases">
        <authorList>
            <person name="Hassan Y.I."/>
            <person name="Lepp D."/>
            <person name="Zhou T."/>
        </authorList>
    </citation>
    <scope>NUCLEOTIDE SEQUENCE [LARGE SCALE GENOMIC DNA]</scope>
    <source>
        <strain evidence="6 8">DSM 17137</strain>
    </source>
</reference>
<dbReference type="EMBL" id="FQVC01000001">
    <property type="protein sequence ID" value="SHE46968.1"/>
    <property type="molecule type" value="Genomic_DNA"/>
</dbReference>
<dbReference type="FunFam" id="1.10.45.10:FF:000001">
    <property type="entry name" value="D-lactate dehydrogenase mitochondrial"/>
    <property type="match status" value="1"/>
</dbReference>
<reference evidence="7 9" key="2">
    <citation type="submission" date="2016-11" db="EMBL/GenBank/DDBJ databases">
        <authorList>
            <person name="Jaros S."/>
            <person name="Januszkiewicz K."/>
            <person name="Wedrychowicz H."/>
        </authorList>
    </citation>
    <scope>NUCLEOTIDE SEQUENCE [LARGE SCALE GENOMIC DNA]</scope>
    <source>
        <strain evidence="7 9">DSM 17137</strain>
    </source>
</reference>
<name>A0A0F5LM10_9HYPH</name>
<keyword evidence="4" id="KW-0274">FAD</keyword>
<evidence type="ECO:0000256" key="4">
    <source>
        <dbReference type="ARBA" id="ARBA00022827"/>
    </source>
</evidence>
<protein>
    <submittedName>
        <fullName evidence="6">2-hydroxyacid dehydrogenase</fullName>
    </submittedName>
    <submittedName>
        <fullName evidence="7">D-lactate dehydrogenase (Cytochrome)</fullName>
    </submittedName>
</protein>
<dbReference type="GO" id="GO:0071949">
    <property type="term" value="F:FAD binding"/>
    <property type="evidence" value="ECO:0007669"/>
    <property type="project" value="InterPro"/>
</dbReference>
<dbReference type="Pfam" id="PF02913">
    <property type="entry name" value="FAD-oxidase_C"/>
    <property type="match status" value="1"/>
</dbReference>
<evidence type="ECO:0000256" key="3">
    <source>
        <dbReference type="ARBA" id="ARBA00022630"/>
    </source>
</evidence>
<evidence type="ECO:0000259" key="5">
    <source>
        <dbReference type="PROSITE" id="PS51387"/>
    </source>
</evidence>
<dbReference type="GO" id="GO:0022904">
    <property type="term" value="P:respiratory electron transport chain"/>
    <property type="evidence" value="ECO:0007669"/>
    <property type="project" value="TreeGrafter"/>
</dbReference>
<keyword evidence="3" id="KW-0285">Flavoprotein</keyword>
<dbReference type="Gene3D" id="3.30.465.10">
    <property type="match status" value="1"/>
</dbReference>
<dbReference type="Proteomes" id="UP000184533">
    <property type="component" value="Unassembled WGS sequence"/>
</dbReference>
<dbReference type="EMBL" id="LAJF01000094">
    <property type="protein sequence ID" value="KKB82652.1"/>
    <property type="molecule type" value="Genomic_DNA"/>
</dbReference>
<dbReference type="GO" id="GO:0003824">
    <property type="term" value="F:catalytic activity"/>
    <property type="evidence" value="ECO:0007669"/>
    <property type="project" value="InterPro"/>
</dbReference>
<dbReference type="Proteomes" id="UP000033608">
    <property type="component" value="Unassembled WGS sequence"/>
</dbReference>
<dbReference type="SUPFAM" id="SSF56176">
    <property type="entry name" value="FAD-binding/transporter-associated domain-like"/>
    <property type="match status" value="1"/>
</dbReference>
<dbReference type="Gene3D" id="3.30.43.10">
    <property type="entry name" value="Uridine Diphospho-n-acetylenolpyruvylglucosamine Reductase, domain 2"/>
    <property type="match status" value="1"/>
</dbReference>
<dbReference type="InterPro" id="IPR016167">
    <property type="entry name" value="FAD-bd_PCMH_sub1"/>
</dbReference>
<dbReference type="InterPro" id="IPR036318">
    <property type="entry name" value="FAD-bd_PCMH-like_sf"/>
</dbReference>
<dbReference type="Gene3D" id="3.30.70.2190">
    <property type="match status" value="1"/>
</dbReference>
<dbReference type="InterPro" id="IPR016164">
    <property type="entry name" value="FAD-linked_Oxase-like_C"/>
</dbReference>
<evidence type="ECO:0000256" key="2">
    <source>
        <dbReference type="ARBA" id="ARBA00008000"/>
    </source>
</evidence>
<dbReference type="STRING" id="1121477.SAMN02745223_00469"/>
<sequence length="491" mass="51808">MEARWGKLARARNPVFKAPIPMSLSTAEIIAQLTALLGPGGVIADPAQMGAYLNEPRKRFHVPAIAVGLPATVEQVQAIARFANEHGVGLIPQGGNTGLVGAQVPLRGDEVIISLSRLDKVRAIDIAAGTMTVEAGMILENAHKAAEAEGAMFPLWLASQGSARIGGVLSSNAGGVNVLAFGNARELCMGVEAVLADGRLYQGLSSLKKDNTGYDLKDLLVGAEGTLGIITAATLKIFPQPEEFETALVNVASPEVALTLFQSLRERAGSRLNAFELIPWIGLDIQLRHGMLDRDPTAGPSPWYALVEISRMKGGTSGALQSALEAAFETGLVDNAVIAESLADRTRMWDFREQMSECQSREGASIKHDVSVPIAAVPQLIAEGSIAAQRVVPGIRPVPFGHMGDGNIHFNFSQPVGADGKAFMAGAEPVHAAIYEIVLKLGGSVSAEHGIGQLKTELLKQVKDPVALEMMHAIKNALDPKGIMNPGKMLG</sequence>
<dbReference type="PROSITE" id="PS51387">
    <property type="entry name" value="FAD_PCMH"/>
    <property type="match status" value="1"/>
</dbReference>
<dbReference type="InterPro" id="IPR016171">
    <property type="entry name" value="Vanillyl_alc_oxidase_C-sub2"/>
</dbReference>
<keyword evidence="8" id="KW-1185">Reference proteome</keyword>
<dbReference type="Pfam" id="PF01565">
    <property type="entry name" value="FAD_binding_4"/>
    <property type="match status" value="1"/>
</dbReference>